<dbReference type="GO" id="GO:0003677">
    <property type="term" value="F:DNA binding"/>
    <property type="evidence" value="ECO:0007669"/>
    <property type="project" value="UniProtKB-KW"/>
</dbReference>
<evidence type="ECO:0000313" key="3">
    <source>
        <dbReference type="EMBL" id="KRN25674.1"/>
    </source>
</evidence>
<dbReference type="InterPro" id="IPR047057">
    <property type="entry name" value="MerR_fam"/>
</dbReference>
<gene>
    <name evidence="3" type="ORF">FD14_GL000229</name>
</gene>
<evidence type="ECO:0000256" key="1">
    <source>
        <dbReference type="ARBA" id="ARBA00023125"/>
    </source>
</evidence>
<keyword evidence="1" id="KW-0238">DNA-binding</keyword>
<dbReference type="CDD" id="cd01109">
    <property type="entry name" value="HTH_YyaN"/>
    <property type="match status" value="1"/>
</dbReference>
<proteinExistence type="predicted"/>
<dbReference type="PANTHER" id="PTHR30204:SF82">
    <property type="entry name" value="TRANSCRIPTIONAL REGULATOR, MERR FAMILY"/>
    <property type="match status" value="1"/>
</dbReference>
<protein>
    <submittedName>
        <fullName evidence="3">MerR family transcriptional regulator</fullName>
    </submittedName>
</protein>
<dbReference type="PANTHER" id="PTHR30204">
    <property type="entry name" value="REDOX-CYCLING DRUG-SENSING TRANSCRIPTIONAL ACTIVATOR SOXR"/>
    <property type="match status" value="1"/>
</dbReference>
<dbReference type="Pfam" id="PF13411">
    <property type="entry name" value="MerR_1"/>
    <property type="match status" value="1"/>
</dbReference>
<dbReference type="Gene3D" id="1.10.1660.10">
    <property type="match status" value="1"/>
</dbReference>
<reference evidence="3 4" key="1">
    <citation type="journal article" date="2015" name="Genome Announc.">
        <title>Expanding the biotechnology potential of lactobacilli through comparative genomics of 213 strains and associated genera.</title>
        <authorList>
            <person name="Sun Z."/>
            <person name="Harris H.M."/>
            <person name="McCann A."/>
            <person name="Guo C."/>
            <person name="Argimon S."/>
            <person name="Zhang W."/>
            <person name="Yang X."/>
            <person name="Jeffery I.B."/>
            <person name="Cooney J.C."/>
            <person name="Kagawa T.F."/>
            <person name="Liu W."/>
            <person name="Song Y."/>
            <person name="Salvetti E."/>
            <person name="Wrobel A."/>
            <person name="Rasinkangas P."/>
            <person name="Parkhill J."/>
            <person name="Rea M.C."/>
            <person name="O'Sullivan O."/>
            <person name="Ritari J."/>
            <person name="Douillard F.P."/>
            <person name="Paul Ross R."/>
            <person name="Yang R."/>
            <person name="Briner A.E."/>
            <person name="Felis G.E."/>
            <person name="de Vos W.M."/>
            <person name="Barrangou R."/>
            <person name="Klaenhammer T.R."/>
            <person name="Caufield P.W."/>
            <person name="Cui Y."/>
            <person name="Zhang H."/>
            <person name="O'Toole P.W."/>
        </authorList>
    </citation>
    <scope>NUCLEOTIDE SEQUENCE [LARGE SCALE GENOMIC DNA]</scope>
    <source>
        <strain evidence="3 4">DSM 23365</strain>
    </source>
</reference>
<evidence type="ECO:0000313" key="4">
    <source>
        <dbReference type="Proteomes" id="UP000051442"/>
    </source>
</evidence>
<dbReference type="InterPro" id="IPR009061">
    <property type="entry name" value="DNA-bd_dom_put_sf"/>
</dbReference>
<dbReference type="Proteomes" id="UP000051442">
    <property type="component" value="Unassembled WGS sequence"/>
</dbReference>
<evidence type="ECO:0000259" key="2">
    <source>
        <dbReference type="PROSITE" id="PS50937"/>
    </source>
</evidence>
<feature type="domain" description="HTH merR-type" evidence="2">
    <location>
        <begin position="32"/>
        <end position="101"/>
    </location>
</feature>
<dbReference type="InterPro" id="IPR000551">
    <property type="entry name" value="MerR-type_HTH_dom"/>
</dbReference>
<dbReference type="PROSITE" id="PS50937">
    <property type="entry name" value="HTH_MERR_2"/>
    <property type="match status" value="1"/>
</dbReference>
<dbReference type="GO" id="GO:0003700">
    <property type="term" value="F:DNA-binding transcription factor activity"/>
    <property type="evidence" value="ECO:0007669"/>
    <property type="project" value="InterPro"/>
</dbReference>
<name>A0A0R2FLF9_9LACO</name>
<organism evidence="3 4">
    <name type="scientific">Secundilactobacillus similis DSM 23365 = JCM 2765</name>
    <dbReference type="NCBI Taxonomy" id="1423804"/>
    <lineage>
        <taxon>Bacteria</taxon>
        <taxon>Bacillati</taxon>
        <taxon>Bacillota</taxon>
        <taxon>Bacilli</taxon>
        <taxon>Lactobacillales</taxon>
        <taxon>Lactobacillaceae</taxon>
        <taxon>Secundilactobacillus</taxon>
    </lineage>
</organism>
<dbReference type="PATRIC" id="fig|1423804.4.peg.252"/>
<keyword evidence="4" id="KW-1185">Reference proteome</keyword>
<sequence>MLTLDTNDRLAIQSSTRYDKGNNSENGGDEMTYSIKQVAEKTGLSIYTLRFYDKQGLLPFVARNQSGYRAFTDGDLNLLKTICCLKETGMKISDIRLYVDDVMAGPTSIPHRKQLLRQHRQQVIEHQRQLAANLAELDEKLATYEDPAAVQIISQKQAFAIAEKRQAHLPNVYEG</sequence>
<dbReference type="SUPFAM" id="SSF46955">
    <property type="entry name" value="Putative DNA-binding domain"/>
    <property type="match status" value="1"/>
</dbReference>
<accession>A0A0R2FLF9</accession>
<dbReference type="AlphaFoldDB" id="A0A0R2FLF9"/>
<comment type="caution">
    <text evidence="3">The sequence shown here is derived from an EMBL/GenBank/DDBJ whole genome shotgun (WGS) entry which is preliminary data.</text>
</comment>
<dbReference type="PRINTS" id="PR00040">
    <property type="entry name" value="HTHMERR"/>
</dbReference>
<dbReference type="STRING" id="1423804.FD14_GL000229"/>
<dbReference type="SMART" id="SM00422">
    <property type="entry name" value="HTH_MERR"/>
    <property type="match status" value="1"/>
</dbReference>
<dbReference type="EMBL" id="AYZM01000064">
    <property type="protein sequence ID" value="KRN25674.1"/>
    <property type="molecule type" value="Genomic_DNA"/>
</dbReference>